<dbReference type="PROSITE" id="PS50110">
    <property type="entry name" value="RESPONSE_REGULATORY"/>
    <property type="match status" value="1"/>
</dbReference>
<reference evidence="8" key="1">
    <citation type="submission" date="2018-05" db="EMBL/GenBank/DDBJ databases">
        <authorList>
            <person name="Lanie J.A."/>
            <person name="Ng W.-L."/>
            <person name="Kazmierczak K.M."/>
            <person name="Andrzejewski T.M."/>
            <person name="Davidsen T.M."/>
            <person name="Wayne K.J."/>
            <person name="Tettelin H."/>
            <person name="Glass J.I."/>
            <person name="Rusch D."/>
            <person name="Podicherti R."/>
            <person name="Tsui H.-C.T."/>
            <person name="Winkler M.E."/>
        </authorList>
    </citation>
    <scope>NUCLEOTIDE SEQUENCE</scope>
</reference>
<name>A0A382Q8U9_9ZZZZ</name>
<dbReference type="FunFam" id="3.40.50.2300:FF:000001">
    <property type="entry name" value="DNA-binding response regulator PhoB"/>
    <property type="match status" value="1"/>
</dbReference>
<dbReference type="PANTHER" id="PTHR48111">
    <property type="entry name" value="REGULATOR OF RPOS"/>
    <property type="match status" value="1"/>
</dbReference>
<dbReference type="InterPro" id="IPR039420">
    <property type="entry name" value="WalR-like"/>
</dbReference>
<dbReference type="SUPFAM" id="SSF52172">
    <property type="entry name" value="CheY-like"/>
    <property type="match status" value="1"/>
</dbReference>
<evidence type="ECO:0000256" key="1">
    <source>
        <dbReference type="ARBA" id="ARBA00022553"/>
    </source>
</evidence>
<dbReference type="EMBL" id="UINC01112471">
    <property type="protein sequence ID" value="SVC81447.1"/>
    <property type="molecule type" value="Genomic_DNA"/>
</dbReference>
<dbReference type="CDD" id="cd00383">
    <property type="entry name" value="trans_reg_C"/>
    <property type="match status" value="1"/>
</dbReference>
<proteinExistence type="predicted"/>
<dbReference type="GO" id="GO:0000976">
    <property type="term" value="F:transcription cis-regulatory region binding"/>
    <property type="evidence" value="ECO:0007669"/>
    <property type="project" value="TreeGrafter"/>
</dbReference>
<gene>
    <name evidence="8" type="ORF">METZ01_LOCUS334301</name>
</gene>
<keyword evidence="3" id="KW-0805">Transcription regulation</keyword>
<keyword evidence="4" id="KW-0238">DNA-binding</keyword>
<evidence type="ECO:0008006" key="9">
    <source>
        <dbReference type="Google" id="ProtNLM"/>
    </source>
</evidence>
<accession>A0A382Q8U9</accession>
<dbReference type="GO" id="GO:0005829">
    <property type="term" value="C:cytosol"/>
    <property type="evidence" value="ECO:0007669"/>
    <property type="project" value="TreeGrafter"/>
</dbReference>
<evidence type="ECO:0000313" key="8">
    <source>
        <dbReference type="EMBL" id="SVC81447.1"/>
    </source>
</evidence>
<dbReference type="GO" id="GO:0000156">
    <property type="term" value="F:phosphorelay response regulator activity"/>
    <property type="evidence" value="ECO:0007669"/>
    <property type="project" value="TreeGrafter"/>
</dbReference>
<keyword evidence="2" id="KW-0902">Two-component regulatory system</keyword>
<sequence>MKKTVLIVEDEKKLANILIEYLNKDGFQTNHISTGSKVIPWVKKHNPNLILLDLMLPEMNGKEICQEIRTFSSLPIIMVTAMVEEIDRLIGLELGADDYICKPFSPKEVTARVKAVLRRSDPDYIKSSQSSGFQVNPDQYSITLAGQKLDLTPVEFRLLSMFIEYPNRVYNRDQILNKVFDDGRIVLDRTVDTHIKNLRQKLKAINPESDYIRSIYGIGYSFAN</sequence>
<dbReference type="PROSITE" id="PS51755">
    <property type="entry name" value="OMPR_PHOB"/>
    <property type="match status" value="1"/>
</dbReference>
<dbReference type="PANTHER" id="PTHR48111:SF59">
    <property type="entry name" value="TRANSCRIPTIONAL REGULATORY PROTEIN BAER"/>
    <property type="match status" value="1"/>
</dbReference>
<dbReference type="GO" id="GO:0032993">
    <property type="term" value="C:protein-DNA complex"/>
    <property type="evidence" value="ECO:0007669"/>
    <property type="project" value="TreeGrafter"/>
</dbReference>
<dbReference type="InterPro" id="IPR011006">
    <property type="entry name" value="CheY-like_superfamily"/>
</dbReference>
<dbReference type="GO" id="GO:0006355">
    <property type="term" value="P:regulation of DNA-templated transcription"/>
    <property type="evidence" value="ECO:0007669"/>
    <property type="project" value="InterPro"/>
</dbReference>
<evidence type="ECO:0000259" key="6">
    <source>
        <dbReference type="PROSITE" id="PS50110"/>
    </source>
</evidence>
<dbReference type="SMART" id="SM00448">
    <property type="entry name" value="REC"/>
    <property type="match status" value="1"/>
</dbReference>
<dbReference type="Gene3D" id="6.10.250.690">
    <property type="match status" value="1"/>
</dbReference>
<feature type="domain" description="Response regulatory" evidence="6">
    <location>
        <begin position="4"/>
        <end position="117"/>
    </location>
</feature>
<dbReference type="InterPro" id="IPR001867">
    <property type="entry name" value="OmpR/PhoB-type_DNA-bd"/>
</dbReference>
<dbReference type="Pfam" id="PF00486">
    <property type="entry name" value="Trans_reg_C"/>
    <property type="match status" value="1"/>
</dbReference>
<dbReference type="Pfam" id="PF00072">
    <property type="entry name" value="Response_reg"/>
    <property type="match status" value="1"/>
</dbReference>
<organism evidence="8">
    <name type="scientific">marine metagenome</name>
    <dbReference type="NCBI Taxonomy" id="408172"/>
    <lineage>
        <taxon>unclassified sequences</taxon>
        <taxon>metagenomes</taxon>
        <taxon>ecological metagenomes</taxon>
    </lineage>
</organism>
<dbReference type="SUPFAM" id="SSF46894">
    <property type="entry name" value="C-terminal effector domain of the bipartite response regulators"/>
    <property type="match status" value="1"/>
</dbReference>
<keyword evidence="1" id="KW-0597">Phosphoprotein</keyword>
<protein>
    <recommendedName>
        <fullName evidence="9">Two-component system response regulator BaeR</fullName>
    </recommendedName>
</protein>
<dbReference type="InterPro" id="IPR016032">
    <property type="entry name" value="Sig_transdc_resp-reg_C-effctor"/>
</dbReference>
<dbReference type="Gene3D" id="3.40.50.2300">
    <property type="match status" value="1"/>
</dbReference>
<evidence type="ECO:0000256" key="2">
    <source>
        <dbReference type="ARBA" id="ARBA00023012"/>
    </source>
</evidence>
<feature type="domain" description="OmpR/PhoB-type" evidence="7">
    <location>
        <begin position="125"/>
        <end position="224"/>
    </location>
</feature>
<dbReference type="SMART" id="SM00862">
    <property type="entry name" value="Trans_reg_C"/>
    <property type="match status" value="1"/>
</dbReference>
<dbReference type="AlphaFoldDB" id="A0A382Q8U9"/>
<evidence type="ECO:0000256" key="3">
    <source>
        <dbReference type="ARBA" id="ARBA00023015"/>
    </source>
</evidence>
<evidence type="ECO:0000256" key="4">
    <source>
        <dbReference type="ARBA" id="ARBA00023125"/>
    </source>
</evidence>
<dbReference type="InterPro" id="IPR036388">
    <property type="entry name" value="WH-like_DNA-bd_sf"/>
</dbReference>
<dbReference type="InterPro" id="IPR001789">
    <property type="entry name" value="Sig_transdc_resp-reg_receiver"/>
</dbReference>
<dbReference type="Gene3D" id="1.10.10.10">
    <property type="entry name" value="Winged helix-like DNA-binding domain superfamily/Winged helix DNA-binding domain"/>
    <property type="match status" value="1"/>
</dbReference>
<evidence type="ECO:0000259" key="7">
    <source>
        <dbReference type="PROSITE" id="PS51755"/>
    </source>
</evidence>
<keyword evidence="5" id="KW-0804">Transcription</keyword>
<evidence type="ECO:0000256" key="5">
    <source>
        <dbReference type="ARBA" id="ARBA00023163"/>
    </source>
</evidence>